<dbReference type="EMBL" id="MTEI01000035">
    <property type="protein sequence ID" value="OQW85793.1"/>
    <property type="molecule type" value="Genomic_DNA"/>
</dbReference>
<sequence>MNIQNTPEEDAFSDFELPPLQGISPHVISAHNDKIGLQAIHKFGWLRTREIGNILWANNPTRHISGARIARKWLKNKWVMQKTLPYGHGPAYLLTKIGADFLTEEYGIEAWSGKKIGDHIEQDADSWKPSLNWRHDLIANSFLTMCMGGGMHVVSELELRRKYPNAKKIPDGLIERDEVWWGIEIERSAKWSSNMRQLASSLIHVAHHPIEYEDKLINTTCLVYEDPLTAHHDGQNLFDHFGRVKRASQALLKKGETFTLVAIPVKLKGGAVIEITTPLIEVIGASYEEHYNRSLTGLKWNVHDDKSMDLDFSSYTPFSVSIEPTNKSKNDWLISFSQEDDLSDYEEFFSEKYSSMSELAIQRKALELLLKSKQYRTFFYEKWYAEEIANRKEKERLANEEKIKTKNAELEKIKISNQTIENQRIAQEKEGGFFGFLKSKNK</sequence>
<reference evidence="2 3" key="1">
    <citation type="submission" date="2017-01" db="EMBL/GenBank/DDBJ databases">
        <title>Novel large sulfur bacteria in the metagenomes of groundwater-fed chemosynthetic microbial mats in the Lake Huron basin.</title>
        <authorList>
            <person name="Sharrar A.M."/>
            <person name="Flood B.E."/>
            <person name="Bailey J.V."/>
            <person name="Jones D.S."/>
            <person name="Biddanda B."/>
            <person name="Ruberg S.A."/>
            <person name="Marcus D.N."/>
            <person name="Dick G.J."/>
        </authorList>
    </citation>
    <scope>NUCLEOTIDE SEQUENCE [LARGE SCALE GENOMIC DNA]</scope>
    <source>
        <strain evidence="2">A7</strain>
    </source>
</reference>
<accession>A0A1W9KNR6</accession>
<evidence type="ECO:0000313" key="2">
    <source>
        <dbReference type="EMBL" id="OQW85793.1"/>
    </source>
</evidence>
<protein>
    <submittedName>
        <fullName evidence="2">Uncharacterized protein</fullName>
    </submittedName>
</protein>
<gene>
    <name evidence="2" type="ORF">BWK72_20490</name>
</gene>
<organism evidence="2 3">
    <name type="scientific">Rhodoferax ferrireducens</name>
    <dbReference type="NCBI Taxonomy" id="192843"/>
    <lineage>
        <taxon>Bacteria</taxon>
        <taxon>Pseudomonadati</taxon>
        <taxon>Pseudomonadota</taxon>
        <taxon>Betaproteobacteria</taxon>
        <taxon>Burkholderiales</taxon>
        <taxon>Comamonadaceae</taxon>
        <taxon>Rhodoferax</taxon>
    </lineage>
</organism>
<dbReference type="Proteomes" id="UP000192505">
    <property type="component" value="Unassembled WGS sequence"/>
</dbReference>
<name>A0A1W9KNR6_9BURK</name>
<comment type="caution">
    <text evidence="2">The sequence shown here is derived from an EMBL/GenBank/DDBJ whole genome shotgun (WGS) entry which is preliminary data.</text>
</comment>
<dbReference type="AlphaFoldDB" id="A0A1W9KNR6"/>
<proteinExistence type="predicted"/>
<keyword evidence="1" id="KW-0175">Coiled coil</keyword>
<evidence type="ECO:0000313" key="3">
    <source>
        <dbReference type="Proteomes" id="UP000192505"/>
    </source>
</evidence>
<feature type="coiled-coil region" evidence="1">
    <location>
        <begin position="391"/>
        <end position="430"/>
    </location>
</feature>
<evidence type="ECO:0000256" key="1">
    <source>
        <dbReference type="SAM" id="Coils"/>
    </source>
</evidence>